<feature type="signal peptide" evidence="2">
    <location>
        <begin position="1"/>
        <end position="28"/>
    </location>
</feature>
<proteinExistence type="predicted"/>
<keyword evidence="2" id="KW-0732">Signal</keyword>
<protein>
    <submittedName>
        <fullName evidence="3">Uncharacterized protein</fullName>
    </submittedName>
</protein>
<feature type="region of interest" description="Disordered" evidence="1">
    <location>
        <begin position="58"/>
        <end position="95"/>
    </location>
</feature>
<gene>
    <name evidence="3" type="ORF">ACFQ45_16185</name>
</gene>
<dbReference type="Proteomes" id="UP001597059">
    <property type="component" value="Unassembled WGS sequence"/>
</dbReference>
<keyword evidence="4" id="KW-1185">Reference proteome</keyword>
<evidence type="ECO:0000256" key="2">
    <source>
        <dbReference type="SAM" id="SignalP"/>
    </source>
</evidence>
<evidence type="ECO:0000313" key="4">
    <source>
        <dbReference type="Proteomes" id="UP001597059"/>
    </source>
</evidence>
<feature type="chain" id="PRO_5045693821" evidence="2">
    <location>
        <begin position="29"/>
        <end position="95"/>
    </location>
</feature>
<sequence>MAIKSKRVIEVTALSAVLALSGVPAAYADDLENQVGFSLNSSDKHLLLHQDESGSYISDNRGVIERTAHSNASDQGRASRSAGSNNGGGKGGNKK</sequence>
<organism evidence="3 4">
    <name type="scientific">Rhodanobacter aciditrophus</name>
    <dbReference type="NCBI Taxonomy" id="1623218"/>
    <lineage>
        <taxon>Bacteria</taxon>
        <taxon>Pseudomonadati</taxon>
        <taxon>Pseudomonadota</taxon>
        <taxon>Gammaproteobacteria</taxon>
        <taxon>Lysobacterales</taxon>
        <taxon>Rhodanobacteraceae</taxon>
        <taxon>Rhodanobacter</taxon>
    </lineage>
</organism>
<dbReference type="EMBL" id="JBHTMN010000018">
    <property type="protein sequence ID" value="MFD1384908.1"/>
    <property type="molecule type" value="Genomic_DNA"/>
</dbReference>
<evidence type="ECO:0000313" key="3">
    <source>
        <dbReference type="EMBL" id="MFD1384908.1"/>
    </source>
</evidence>
<name>A0ABW4B3V3_9GAMM</name>
<accession>A0ABW4B3V3</accession>
<comment type="caution">
    <text evidence="3">The sequence shown here is derived from an EMBL/GenBank/DDBJ whole genome shotgun (WGS) entry which is preliminary data.</text>
</comment>
<reference evidence="4" key="1">
    <citation type="journal article" date="2019" name="Int. J. Syst. Evol. Microbiol.">
        <title>The Global Catalogue of Microorganisms (GCM) 10K type strain sequencing project: providing services to taxonomists for standard genome sequencing and annotation.</title>
        <authorList>
            <consortium name="The Broad Institute Genomics Platform"/>
            <consortium name="The Broad Institute Genome Sequencing Center for Infectious Disease"/>
            <person name="Wu L."/>
            <person name="Ma J."/>
        </authorList>
    </citation>
    <scope>NUCLEOTIDE SEQUENCE [LARGE SCALE GENOMIC DNA]</scope>
    <source>
        <strain evidence="4">JCM 30774</strain>
    </source>
</reference>
<feature type="compositionally biased region" description="Gly residues" evidence="1">
    <location>
        <begin position="85"/>
        <end position="95"/>
    </location>
</feature>
<dbReference type="RefSeq" id="WP_377369575.1">
    <property type="nucleotide sequence ID" value="NZ_JBHTMN010000018.1"/>
</dbReference>
<evidence type="ECO:0000256" key="1">
    <source>
        <dbReference type="SAM" id="MobiDB-lite"/>
    </source>
</evidence>